<organism evidence="3 4">
    <name type="scientific">Oikopleura dioica</name>
    <name type="common">Tunicate</name>
    <dbReference type="NCBI Taxonomy" id="34765"/>
    <lineage>
        <taxon>Eukaryota</taxon>
        <taxon>Metazoa</taxon>
        <taxon>Chordata</taxon>
        <taxon>Tunicata</taxon>
        <taxon>Appendicularia</taxon>
        <taxon>Copelata</taxon>
        <taxon>Oikopleuridae</taxon>
        <taxon>Oikopleura</taxon>
    </lineage>
</organism>
<evidence type="ECO:0000313" key="4">
    <source>
        <dbReference type="Proteomes" id="UP001158576"/>
    </source>
</evidence>
<sequence length="201" mass="23135">MSWTEAENAKFFELLEKHPAEVPAQNRWRKIANDLGTKTDIQVASKAQKMFKKLKSRKRKIPGAQERGKKLKLRESARKPDEFIKKRATSAAEREHDIRERIRALEQMKERLLSLGDSSPFFTCNVCELEMKSDIKYVCLDCPAEFCYPCHAHISRDLSLHSHQPAPGAQSDVQPFQRLVRLESNQNAVANNSFQNIDVIK</sequence>
<dbReference type="Pfam" id="PF00249">
    <property type="entry name" value="Myb_DNA-binding"/>
    <property type="match status" value="1"/>
</dbReference>
<dbReference type="SUPFAM" id="SSF46689">
    <property type="entry name" value="Homeodomain-like"/>
    <property type="match status" value="1"/>
</dbReference>
<dbReference type="InterPro" id="IPR001005">
    <property type="entry name" value="SANT/Myb"/>
</dbReference>
<reference evidence="3 4" key="1">
    <citation type="submission" date="2021-04" db="EMBL/GenBank/DDBJ databases">
        <authorList>
            <person name="Bliznina A."/>
        </authorList>
    </citation>
    <scope>NUCLEOTIDE SEQUENCE [LARGE SCALE GENOMIC DNA]</scope>
</reference>
<dbReference type="Gene3D" id="1.10.10.60">
    <property type="entry name" value="Homeodomain-like"/>
    <property type="match status" value="1"/>
</dbReference>
<evidence type="ECO:0000313" key="3">
    <source>
        <dbReference type="EMBL" id="CAG5106522.1"/>
    </source>
</evidence>
<dbReference type="SUPFAM" id="SSF57889">
    <property type="entry name" value="Cysteine-rich domain"/>
    <property type="match status" value="1"/>
</dbReference>
<name>A0ABN7SYV9_OIKDI</name>
<accession>A0ABN7SYV9</accession>
<dbReference type="PROSITE" id="PS51294">
    <property type="entry name" value="HTH_MYB"/>
    <property type="match status" value="1"/>
</dbReference>
<dbReference type="SMART" id="SM00717">
    <property type="entry name" value="SANT"/>
    <property type="match status" value="1"/>
</dbReference>
<protein>
    <submittedName>
        <fullName evidence="3">Oidioi.mRNA.OKI2018_I69.chr1.g2882.t1.cds</fullName>
    </submittedName>
</protein>
<keyword evidence="4" id="KW-1185">Reference proteome</keyword>
<dbReference type="CDD" id="cd00167">
    <property type="entry name" value="SANT"/>
    <property type="match status" value="1"/>
</dbReference>
<dbReference type="EMBL" id="OU015566">
    <property type="protein sequence ID" value="CAG5106522.1"/>
    <property type="molecule type" value="Genomic_DNA"/>
</dbReference>
<feature type="domain" description="HTH myb-type" evidence="2">
    <location>
        <begin position="1"/>
        <end position="55"/>
    </location>
</feature>
<dbReference type="PANTHER" id="PTHR22705:SF0">
    <property type="entry name" value="ZZ-TYPE ZINC FINGER-CONTAINING PROTEIN 3"/>
    <property type="match status" value="1"/>
</dbReference>
<dbReference type="InterPro" id="IPR009057">
    <property type="entry name" value="Homeodomain-like_sf"/>
</dbReference>
<dbReference type="PROSITE" id="PS50090">
    <property type="entry name" value="MYB_LIKE"/>
    <property type="match status" value="1"/>
</dbReference>
<dbReference type="PANTHER" id="PTHR22705">
    <property type="entry name" value="ZINC FINGER, ZZ DOMAIN CONTAINING 3"/>
    <property type="match status" value="1"/>
</dbReference>
<feature type="domain" description="Myb-like" evidence="1">
    <location>
        <begin position="1"/>
        <end position="51"/>
    </location>
</feature>
<dbReference type="Proteomes" id="UP001158576">
    <property type="component" value="Chromosome 1"/>
</dbReference>
<evidence type="ECO:0000259" key="1">
    <source>
        <dbReference type="PROSITE" id="PS50090"/>
    </source>
</evidence>
<proteinExistence type="predicted"/>
<gene>
    <name evidence="3" type="ORF">OKIOD_LOCUS11647</name>
</gene>
<dbReference type="InterPro" id="IPR017930">
    <property type="entry name" value="Myb_dom"/>
</dbReference>
<dbReference type="InterPro" id="IPR037830">
    <property type="entry name" value="ZZZ3"/>
</dbReference>
<evidence type="ECO:0000259" key="2">
    <source>
        <dbReference type="PROSITE" id="PS51294"/>
    </source>
</evidence>
<dbReference type="InterPro" id="IPR046349">
    <property type="entry name" value="C1-like_sf"/>
</dbReference>